<dbReference type="EMBL" id="CAJVQA010012950">
    <property type="protein sequence ID" value="CAG8720793.1"/>
    <property type="molecule type" value="Genomic_DNA"/>
</dbReference>
<name>A0A9N9NBW5_9GLOM</name>
<dbReference type="OrthoDB" id="2479400at2759"/>
<gene>
    <name evidence="1" type="ORF">CPELLU_LOCUS12887</name>
</gene>
<comment type="caution">
    <text evidence="1">The sequence shown here is derived from an EMBL/GenBank/DDBJ whole genome shotgun (WGS) entry which is preliminary data.</text>
</comment>
<accession>A0A9N9NBW5</accession>
<keyword evidence="2" id="KW-1185">Reference proteome</keyword>
<protein>
    <submittedName>
        <fullName evidence="1">22287_t:CDS:1</fullName>
    </submittedName>
</protein>
<evidence type="ECO:0000313" key="2">
    <source>
        <dbReference type="Proteomes" id="UP000789759"/>
    </source>
</evidence>
<sequence length="129" mass="14724">MPFVFNPSEYNTAKSLHYFKTLTQPTIVHYYCQKFHILFTSSNLNIPSRQATPPSFSQKSTYMDIDITSKQVRQLKKTIPQSPITKITTILPLPFPLNYSTTQQGTSSNLTQTPQIQAHSHHAYTCIIC</sequence>
<proteinExistence type="predicted"/>
<dbReference type="Proteomes" id="UP000789759">
    <property type="component" value="Unassembled WGS sequence"/>
</dbReference>
<evidence type="ECO:0000313" key="1">
    <source>
        <dbReference type="EMBL" id="CAG8720793.1"/>
    </source>
</evidence>
<dbReference type="AlphaFoldDB" id="A0A9N9NBW5"/>
<reference evidence="1" key="1">
    <citation type="submission" date="2021-06" db="EMBL/GenBank/DDBJ databases">
        <authorList>
            <person name="Kallberg Y."/>
            <person name="Tangrot J."/>
            <person name="Rosling A."/>
        </authorList>
    </citation>
    <scope>NUCLEOTIDE SEQUENCE</scope>
    <source>
        <strain evidence="1">FL966</strain>
    </source>
</reference>
<organism evidence="1 2">
    <name type="scientific">Cetraspora pellucida</name>
    <dbReference type="NCBI Taxonomy" id="1433469"/>
    <lineage>
        <taxon>Eukaryota</taxon>
        <taxon>Fungi</taxon>
        <taxon>Fungi incertae sedis</taxon>
        <taxon>Mucoromycota</taxon>
        <taxon>Glomeromycotina</taxon>
        <taxon>Glomeromycetes</taxon>
        <taxon>Diversisporales</taxon>
        <taxon>Gigasporaceae</taxon>
        <taxon>Cetraspora</taxon>
    </lineage>
</organism>